<reference evidence="5" key="1">
    <citation type="journal article" date="2014" name="Int. J. Syst. Evol. Microbiol.">
        <title>Complete genome sequence of Corynebacterium casei LMG S-19264T (=DSM 44701T), isolated from a smear-ripened cheese.</title>
        <authorList>
            <consortium name="US DOE Joint Genome Institute (JGI-PGF)"/>
            <person name="Walter F."/>
            <person name="Albersmeier A."/>
            <person name="Kalinowski J."/>
            <person name="Ruckert C."/>
        </authorList>
    </citation>
    <scope>NUCLEOTIDE SEQUENCE</scope>
    <source>
        <strain evidence="5">CGMCC 1.15290</strain>
    </source>
</reference>
<keyword evidence="3" id="KW-0804">Transcription</keyword>
<evidence type="ECO:0000256" key="1">
    <source>
        <dbReference type="ARBA" id="ARBA00023015"/>
    </source>
</evidence>
<dbReference type="Proteomes" id="UP000627292">
    <property type="component" value="Unassembled WGS sequence"/>
</dbReference>
<dbReference type="Pfam" id="PF01638">
    <property type="entry name" value="HxlR"/>
    <property type="match status" value="1"/>
</dbReference>
<evidence type="ECO:0000313" key="5">
    <source>
        <dbReference type="EMBL" id="GGH76042.1"/>
    </source>
</evidence>
<dbReference type="AlphaFoldDB" id="A0A917MZL0"/>
<dbReference type="PROSITE" id="PS51118">
    <property type="entry name" value="HTH_HXLR"/>
    <property type="match status" value="1"/>
</dbReference>
<dbReference type="PANTHER" id="PTHR33204">
    <property type="entry name" value="TRANSCRIPTIONAL REGULATOR, MARR FAMILY"/>
    <property type="match status" value="1"/>
</dbReference>
<accession>A0A917MZL0</accession>
<dbReference type="EMBL" id="BMIB01000004">
    <property type="protein sequence ID" value="GGH76042.1"/>
    <property type="molecule type" value="Genomic_DNA"/>
</dbReference>
<keyword evidence="2" id="KW-0238">DNA-binding</keyword>
<name>A0A917MZL0_9BACT</name>
<gene>
    <name evidence="5" type="primary">ydeP</name>
    <name evidence="5" type="ORF">GCM10011379_40280</name>
</gene>
<dbReference type="InterPro" id="IPR036388">
    <property type="entry name" value="WH-like_DNA-bd_sf"/>
</dbReference>
<evidence type="ECO:0000256" key="3">
    <source>
        <dbReference type="ARBA" id="ARBA00023163"/>
    </source>
</evidence>
<dbReference type="RefSeq" id="WP_188955710.1">
    <property type="nucleotide sequence ID" value="NZ_BMIB01000004.1"/>
</dbReference>
<evidence type="ECO:0000256" key="2">
    <source>
        <dbReference type="ARBA" id="ARBA00023125"/>
    </source>
</evidence>
<dbReference type="Gene3D" id="1.10.10.10">
    <property type="entry name" value="Winged helix-like DNA-binding domain superfamily/Winged helix DNA-binding domain"/>
    <property type="match status" value="1"/>
</dbReference>
<keyword evidence="1" id="KW-0805">Transcription regulation</keyword>
<protein>
    <submittedName>
        <fullName evidence="5">HTH-type transcriptional regulator YdeP</fullName>
    </submittedName>
</protein>
<dbReference type="GO" id="GO:0003677">
    <property type="term" value="F:DNA binding"/>
    <property type="evidence" value="ECO:0007669"/>
    <property type="project" value="UniProtKB-KW"/>
</dbReference>
<dbReference type="CDD" id="cd00090">
    <property type="entry name" value="HTH_ARSR"/>
    <property type="match status" value="1"/>
</dbReference>
<proteinExistence type="predicted"/>
<evidence type="ECO:0000259" key="4">
    <source>
        <dbReference type="PROSITE" id="PS51118"/>
    </source>
</evidence>
<feature type="domain" description="HTH hxlR-type" evidence="4">
    <location>
        <begin position="19"/>
        <end position="117"/>
    </location>
</feature>
<sequence length="129" mass="14794">MRKETSTNSLNENTLSDVCATAYALTILGGRWKPTILHILLNGKQRFSELRKLMPLVSERMLSQQLKELEKDGLIKREVYAEVPPRVEYSLTEDGLELQPMLQCISRWGAWHKRKYTGKEMAEGACVVQ</sequence>
<organism evidence="5 6">
    <name type="scientific">Filimonas zeae</name>
    <dbReference type="NCBI Taxonomy" id="1737353"/>
    <lineage>
        <taxon>Bacteria</taxon>
        <taxon>Pseudomonadati</taxon>
        <taxon>Bacteroidota</taxon>
        <taxon>Chitinophagia</taxon>
        <taxon>Chitinophagales</taxon>
        <taxon>Chitinophagaceae</taxon>
        <taxon>Filimonas</taxon>
    </lineage>
</organism>
<reference evidence="5" key="2">
    <citation type="submission" date="2020-09" db="EMBL/GenBank/DDBJ databases">
        <authorList>
            <person name="Sun Q."/>
            <person name="Zhou Y."/>
        </authorList>
    </citation>
    <scope>NUCLEOTIDE SEQUENCE</scope>
    <source>
        <strain evidence="5">CGMCC 1.15290</strain>
    </source>
</reference>
<dbReference type="GO" id="GO:0006355">
    <property type="term" value="P:regulation of DNA-templated transcription"/>
    <property type="evidence" value="ECO:0007669"/>
    <property type="project" value="UniProtKB-ARBA"/>
</dbReference>
<evidence type="ECO:0000313" key="6">
    <source>
        <dbReference type="Proteomes" id="UP000627292"/>
    </source>
</evidence>
<dbReference type="InterPro" id="IPR011991">
    <property type="entry name" value="ArsR-like_HTH"/>
</dbReference>
<dbReference type="InterPro" id="IPR036390">
    <property type="entry name" value="WH_DNA-bd_sf"/>
</dbReference>
<comment type="caution">
    <text evidence="5">The sequence shown here is derived from an EMBL/GenBank/DDBJ whole genome shotgun (WGS) entry which is preliminary data.</text>
</comment>
<dbReference type="SUPFAM" id="SSF46785">
    <property type="entry name" value="Winged helix' DNA-binding domain"/>
    <property type="match status" value="1"/>
</dbReference>
<keyword evidence="6" id="KW-1185">Reference proteome</keyword>
<dbReference type="PANTHER" id="PTHR33204:SF29">
    <property type="entry name" value="TRANSCRIPTIONAL REGULATOR"/>
    <property type="match status" value="1"/>
</dbReference>
<dbReference type="InterPro" id="IPR002577">
    <property type="entry name" value="HTH_HxlR"/>
</dbReference>